<gene>
    <name evidence="1" type="ORF">DSM112329_02802</name>
</gene>
<proteinExistence type="predicted"/>
<dbReference type="EMBL" id="CP114014">
    <property type="protein sequence ID" value="XAY05941.1"/>
    <property type="molecule type" value="Genomic_DNA"/>
</dbReference>
<dbReference type="AlphaFoldDB" id="A0AAU7AW39"/>
<dbReference type="KEGG" id="parq:DSM112329_02802"/>
<dbReference type="RefSeq" id="WP_354697172.1">
    <property type="nucleotide sequence ID" value="NZ_CP114014.1"/>
</dbReference>
<evidence type="ECO:0000313" key="1">
    <source>
        <dbReference type="EMBL" id="XAY05941.1"/>
    </source>
</evidence>
<accession>A0AAU7AW39</accession>
<reference evidence="1" key="1">
    <citation type="submission" date="2022-12" db="EMBL/GenBank/DDBJ databases">
        <title>Paraconexibacter alkalitolerans sp. nov. and Baekduia alba sp. nov., isolated from soil and emended description of the genera Paraconexibacter (Chun et al., 2020) and Baekduia (An et al., 2020).</title>
        <authorList>
            <person name="Vieira S."/>
            <person name="Huber K.J."/>
            <person name="Geppert A."/>
            <person name="Wolf J."/>
            <person name="Neumann-Schaal M."/>
            <person name="Muesken M."/>
            <person name="Overmann J."/>
        </authorList>
    </citation>
    <scope>NUCLEOTIDE SEQUENCE</scope>
    <source>
        <strain evidence="1">AEG42_29</strain>
    </source>
</reference>
<protein>
    <submittedName>
        <fullName evidence="1">Uncharacterized protein</fullName>
    </submittedName>
</protein>
<name>A0AAU7AW39_9ACTN</name>
<sequence length="182" mass="20303">MTEARQAAIVAELVRQLRDHGSWAGETHVQKTAYFLQEMLDVPLGFEFQLYKFGPFAFQLRDLLGQMRSLRQLRLEPQPAPYGPKLTLDDGAPQLRTRFPKTVRTYDPHVSFVAEEIGKYGVGTLERLATALMVKLELPDGDASARAALLHSYKPHVSVTDALDALSQVDAIRDKARAASII</sequence>
<organism evidence="1">
    <name type="scientific">Paraconexibacter sp. AEG42_29</name>
    <dbReference type="NCBI Taxonomy" id="2997339"/>
    <lineage>
        <taxon>Bacteria</taxon>
        <taxon>Bacillati</taxon>
        <taxon>Actinomycetota</taxon>
        <taxon>Thermoleophilia</taxon>
        <taxon>Solirubrobacterales</taxon>
        <taxon>Paraconexibacteraceae</taxon>
        <taxon>Paraconexibacter</taxon>
    </lineage>
</organism>